<name>A0A5C6B3D3_9BACT</name>
<comment type="caution">
    <text evidence="2">The sequence shown here is derived from an EMBL/GenBank/DDBJ whole genome shotgun (WGS) entry which is preliminary data.</text>
</comment>
<proteinExistence type="predicted"/>
<keyword evidence="3" id="KW-1185">Reference proteome</keyword>
<feature type="compositionally biased region" description="Low complexity" evidence="1">
    <location>
        <begin position="188"/>
        <end position="198"/>
    </location>
</feature>
<evidence type="ECO:0000313" key="3">
    <source>
        <dbReference type="Proteomes" id="UP000320176"/>
    </source>
</evidence>
<dbReference type="RefSeq" id="WP_197454449.1">
    <property type="nucleotide sequence ID" value="NZ_CP151726.1"/>
</dbReference>
<dbReference type="AlphaFoldDB" id="A0A5C6B3D3"/>
<evidence type="ECO:0000313" key="2">
    <source>
        <dbReference type="EMBL" id="TWU06267.1"/>
    </source>
</evidence>
<dbReference type="Proteomes" id="UP000320176">
    <property type="component" value="Unassembled WGS sequence"/>
</dbReference>
<feature type="region of interest" description="Disordered" evidence="1">
    <location>
        <begin position="31"/>
        <end position="234"/>
    </location>
</feature>
<protein>
    <submittedName>
        <fullName evidence="2">Uncharacterized protein</fullName>
    </submittedName>
</protein>
<dbReference type="EMBL" id="SJPN01000002">
    <property type="protein sequence ID" value="TWU06267.1"/>
    <property type="molecule type" value="Genomic_DNA"/>
</dbReference>
<reference evidence="2 3" key="1">
    <citation type="submission" date="2019-02" db="EMBL/GenBank/DDBJ databases">
        <title>Deep-cultivation of Planctomycetes and their phenomic and genomic characterization uncovers novel biology.</title>
        <authorList>
            <person name="Wiegand S."/>
            <person name="Jogler M."/>
            <person name="Boedeker C."/>
            <person name="Pinto D."/>
            <person name="Vollmers J."/>
            <person name="Rivas-Marin E."/>
            <person name="Kohn T."/>
            <person name="Peeters S.H."/>
            <person name="Heuer A."/>
            <person name="Rast P."/>
            <person name="Oberbeckmann S."/>
            <person name="Bunk B."/>
            <person name="Jeske O."/>
            <person name="Meyerdierks A."/>
            <person name="Storesund J.E."/>
            <person name="Kallscheuer N."/>
            <person name="Luecker S."/>
            <person name="Lage O.M."/>
            <person name="Pohl T."/>
            <person name="Merkel B.J."/>
            <person name="Hornburger P."/>
            <person name="Mueller R.-W."/>
            <person name="Bruemmer F."/>
            <person name="Labrenz M."/>
            <person name="Spormann A.M."/>
            <person name="Op Den Camp H."/>
            <person name="Overmann J."/>
            <person name="Amann R."/>
            <person name="Jetten M.S.M."/>
            <person name="Mascher T."/>
            <person name="Medema M.H."/>
            <person name="Devos D.P."/>
            <person name="Kaster A.-K."/>
            <person name="Ovreas L."/>
            <person name="Rohde M."/>
            <person name="Galperin M.Y."/>
            <person name="Jogler C."/>
        </authorList>
    </citation>
    <scope>NUCLEOTIDE SEQUENCE [LARGE SCALE GENOMIC DNA]</scope>
    <source>
        <strain evidence="2 3">Pla52n</strain>
    </source>
</reference>
<evidence type="ECO:0000256" key="1">
    <source>
        <dbReference type="SAM" id="MobiDB-lite"/>
    </source>
</evidence>
<feature type="compositionally biased region" description="Polar residues" evidence="1">
    <location>
        <begin position="159"/>
        <end position="174"/>
    </location>
</feature>
<feature type="compositionally biased region" description="Gly residues" evidence="1">
    <location>
        <begin position="102"/>
        <end position="119"/>
    </location>
</feature>
<feature type="compositionally biased region" description="Gly residues" evidence="1">
    <location>
        <begin position="31"/>
        <end position="62"/>
    </location>
</feature>
<organism evidence="2 3">
    <name type="scientific">Stieleria varia</name>
    <dbReference type="NCBI Taxonomy" id="2528005"/>
    <lineage>
        <taxon>Bacteria</taxon>
        <taxon>Pseudomonadati</taxon>
        <taxon>Planctomycetota</taxon>
        <taxon>Planctomycetia</taxon>
        <taxon>Pirellulales</taxon>
        <taxon>Pirellulaceae</taxon>
        <taxon>Stieleria</taxon>
    </lineage>
</organism>
<sequence>MTRKLFLTSLGIFLTLCVPLNDAWGRGRGGGGGGGGGGGRGGFSGGGGGFGGGAGRSGGGFSSGAARSPSPTGGSMSGRSPNGFGSSAGRSPSAGVPSRGPNGLGGSGQAGGNFGGPGTGRPNQGINPGAGVAGNRPAAGTRPAAGSRPADGMGAIGGQNRSQFAKPSSGQLSSFLGLPSDQGLQHLSSGSRESSLTSPGQLPAGEGKFDVNYGKTEGDRGGQAGGVTVSGPRGNTAGRVVGVGAQGGVAAVDAVQGAGGGTAARGAAVGPGGQVAAARGAVGPAGFGGGGAVVAGPGGVAAGFTRVSPSGRYSAAAAVRTNYNHWGVYGGGWYTNHPGAWFAAGWASSAAWNACTWNNAATYVGYTEVPPVYYDYGNNVTYESNVVYMNGDEVGTAQEYYDQAATLATAGAQADAPADSDWLPLGVFALTKPGETDSSVTLQLAINKEGIIRGNYTNTNTDKTQLVQGSVDKQTQRAVFTVGDDATHLMETGLYNLTKDESPCLLHFGSERTEQWLLVRLQEPQESGN</sequence>
<gene>
    <name evidence="2" type="ORF">Pla52n_19880</name>
</gene>
<feature type="compositionally biased region" description="Polar residues" evidence="1">
    <location>
        <begin position="69"/>
        <end position="90"/>
    </location>
</feature>
<accession>A0A5C6B3D3</accession>